<accession>A0A0A9GNX2</accession>
<proteinExistence type="predicted"/>
<protein>
    <submittedName>
        <fullName evidence="1">Uncharacterized protein</fullName>
    </submittedName>
</protein>
<reference evidence="1" key="2">
    <citation type="journal article" date="2015" name="Data Brief">
        <title>Shoot transcriptome of the giant reed, Arundo donax.</title>
        <authorList>
            <person name="Barrero R.A."/>
            <person name="Guerrero F.D."/>
            <person name="Moolhuijzen P."/>
            <person name="Goolsby J.A."/>
            <person name="Tidwell J."/>
            <person name="Bellgard S.E."/>
            <person name="Bellgard M.I."/>
        </authorList>
    </citation>
    <scope>NUCLEOTIDE SEQUENCE</scope>
    <source>
        <tissue evidence="1">Shoot tissue taken approximately 20 cm above the soil surface</tissue>
    </source>
</reference>
<name>A0A0A9GNX2_ARUDO</name>
<dbReference type="EMBL" id="GBRH01171734">
    <property type="protein sequence ID" value="JAE26162.1"/>
    <property type="molecule type" value="Transcribed_RNA"/>
</dbReference>
<evidence type="ECO:0000313" key="1">
    <source>
        <dbReference type="EMBL" id="JAE26162.1"/>
    </source>
</evidence>
<reference evidence="1" key="1">
    <citation type="submission" date="2014-09" db="EMBL/GenBank/DDBJ databases">
        <authorList>
            <person name="Magalhaes I.L.F."/>
            <person name="Oliveira U."/>
            <person name="Santos F.R."/>
            <person name="Vidigal T.H.D.A."/>
            <person name="Brescovit A.D."/>
            <person name="Santos A.J."/>
        </authorList>
    </citation>
    <scope>NUCLEOTIDE SEQUENCE</scope>
    <source>
        <tissue evidence="1">Shoot tissue taken approximately 20 cm above the soil surface</tissue>
    </source>
</reference>
<organism evidence="1">
    <name type="scientific">Arundo donax</name>
    <name type="common">Giant reed</name>
    <name type="synonym">Donax arundinaceus</name>
    <dbReference type="NCBI Taxonomy" id="35708"/>
    <lineage>
        <taxon>Eukaryota</taxon>
        <taxon>Viridiplantae</taxon>
        <taxon>Streptophyta</taxon>
        <taxon>Embryophyta</taxon>
        <taxon>Tracheophyta</taxon>
        <taxon>Spermatophyta</taxon>
        <taxon>Magnoliopsida</taxon>
        <taxon>Liliopsida</taxon>
        <taxon>Poales</taxon>
        <taxon>Poaceae</taxon>
        <taxon>PACMAD clade</taxon>
        <taxon>Arundinoideae</taxon>
        <taxon>Arundineae</taxon>
        <taxon>Arundo</taxon>
    </lineage>
</organism>
<dbReference type="AlphaFoldDB" id="A0A0A9GNX2"/>
<sequence length="36" mass="4179">MVRKRYIYRISMDGAKINKRTHNANKRCLGTLQGGQ</sequence>